<dbReference type="AlphaFoldDB" id="A0A9W4NIR2"/>
<protein>
    <submittedName>
        <fullName evidence="1">Uncharacterized protein</fullName>
    </submittedName>
</protein>
<gene>
    <name evidence="1" type="ORF">PSALAMII_LOCUS4789</name>
</gene>
<name>A0A9W4NIR2_9EURO</name>
<dbReference type="OrthoDB" id="7875889at2759"/>
<proteinExistence type="predicted"/>
<evidence type="ECO:0000313" key="1">
    <source>
        <dbReference type="EMBL" id="CAG8371620.1"/>
    </source>
</evidence>
<keyword evidence="2" id="KW-1185">Reference proteome</keyword>
<dbReference type="Proteomes" id="UP001152649">
    <property type="component" value="Unassembled WGS sequence"/>
</dbReference>
<evidence type="ECO:0000313" key="2">
    <source>
        <dbReference type="Proteomes" id="UP001152649"/>
    </source>
</evidence>
<accession>A0A9W4NIR2</accession>
<comment type="caution">
    <text evidence="1">The sequence shown here is derived from an EMBL/GenBank/DDBJ whole genome shotgun (WGS) entry which is preliminary data.</text>
</comment>
<reference evidence="1" key="1">
    <citation type="submission" date="2021-07" db="EMBL/GenBank/DDBJ databases">
        <authorList>
            <person name="Branca A.L. A."/>
        </authorList>
    </citation>
    <scope>NUCLEOTIDE SEQUENCE</scope>
</reference>
<dbReference type="EMBL" id="CAJVPG010000199">
    <property type="protein sequence ID" value="CAG8371620.1"/>
    <property type="molecule type" value="Genomic_DNA"/>
</dbReference>
<sequence length="259" mass="29212">MKGEKNPNTYPSVLIMAGLSFAGQNLNNDLVSSIASLLDSISVPNLLWGNYLLTVYGVPTIVDGAAFVVPDDLIEVAFSSLMSAGFLPCSQTGCPHSDTSRRRPAYKHLHINDELAVSLYRKSDVLWEFEDLRFGSEKNPDTMIASDGRLPSAFPGRGQGRFSSLPCDVIIPCAVRFCEALILLLCRDYRSTYEIYWLAMLTYMLEYVDDTDILDESKLQEGYRKFYHALKLADTVMYSLLDELRHDLIEKERLPVINY</sequence>
<organism evidence="1 2">
    <name type="scientific">Penicillium salamii</name>
    <dbReference type="NCBI Taxonomy" id="1612424"/>
    <lineage>
        <taxon>Eukaryota</taxon>
        <taxon>Fungi</taxon>
        <taxon>Dikarya</taxon>
        <taxon>Ascomycota</taxon>
        <taxon>Pezizomycotina</taxon>
        <taxon>Eurotiomycetes</taxon>
        <taxon>Eurotiomycetidae</taxon>
        <taxon>Eurotiales</taxon>
        <taxon>Aspergillaceae</taxon>
        <taxon>Penicillium</taxon>
    </lineage>
</organism>